<evidence type="ECO:0000256" key="1">
    <source>
        <dbReference type="ARBA" id="ARBA00007553"/>
    </source>
</evidence>
<dbReference type="EMBL" id="RBAL01000030">
    <property type="protein sequence ID" value="RKN36882.1"/>
    <property type="molecule type" value="Genomic_DNA"/>
</dbReference>
<dbReference type="GO" id="GO:0009253">
    <property type="term" value="P:peptidoglycan catabolic process"/>
    <property type="evidence" value="ECO:0007669"/>
    <property type="project" value="InterPro"/>
</dbReference>
<proteinExistence type="inferred from homology"/>
<keyword evidence="6" id="KW-1185">Reference proteome</keyword>
<dbReference type="AlphaFoldDB" id="A0A3A9YJL1"/>
<dbReference type="CDD" id="cd06583">
    <property type="entry name" value="PGRP"/>
    <property type="match status" value="1"/>
</dbReference>
<comment type="similarity">
    <text evidence="1">Belongs to the N-acetylmuramoyl-L-alanine amidase 2 family.</text>
</comment>
<feature type="compositionally biased region" description="Low complexity" evidence="2">
    <location>
        <begin position="264"/>
        <end position="273"/>
    </location>
</feature>
<feature type="domain" description="N-acetylmuramoyl-L-alanine amidase" evidence="3">
    <location>
        <begin position="64"/>
        <end position="227"/>
    </location>
</feature>
<dbReference type="OrthoDB" id="514320at2"/>
<comment type="caution">
    <text evidence="5">The sequence shown here is derived from an EMBL/GenBank/DDBJ whole genome shotgun (WGS) entry which is preliminary data.</text>
</comment>
<dbReference type="SMART" id="SM00644">
    <property type="entry name" value="Ami_2"/>
    <property type="match status" value="1"/>
</dbReference>
<dbReference type="PANTHER" id="PTHR11022:SF41">
    <property type="entry name" value="PEPTIDOGLYCAN-RECOGNITION PROTEIN LC-RELATED"/>
    <property type="match status" value="1"/>
</dbReference>
<feature type="compositionally biased region" description="Basic and acidic residues" evidence="2">
    <location>
        <begin position="243"/>
        <end position="263"/>
    </location>
</feature>
<evidence type="ECO:0000313" key="5">
    <source>
        <dbReference type="EMBL" id="RKN36882.1"/>
    </source>
</evidence>
<gene>
    <name evidence="5" type="ORF">D7294_29440</name>
</gene>
<reference evidence="5 6" key="1">
    <citation type="journal article" date="2014" name="Int. J. Syst. Evol. Microbiol.">
        <title>Streptomyces hoynatensis sp. nov., isolated from deep marine sediment.</title>
        <authorList>
            <person name="Veyisoglu A."/>
            <person name="Sahin N."/>
        </authorList>
    </citation>
    <scope>NUCLEOTIDE SEQUENCE [LARGE SCALE GENOMIC DNA]</scope>
    <source>
        <strain evidence="5 6">KCTC 29097</strain>
    </source>
</reference>
<accession>A0A3A9YJL1</accession>
<evidence type="ECO:0000313" key="6">
    <source>
        <dbReference type="Proteomes" id="UP000272474"/>
    </source>
</evidence>
<protein>
    <submittedName>
        <fullName evidence="5">N-acetylmuramoyl-L-alanine amidase</fullName>
    </submittedName>
</protein>
<dbReference type="InterPro" id="IPR036505">
    <property type="entry name" value="Amidase/PGRP_sf"/>
</dbReference>
<dbReference type="PANTHER" id="PTHR11022">
    <property type="entry name" value="PEPTIDOGLYCAN RECOGNITION PROTEIN"/>
    <property type="match status" value="1"/>
</dbReference>
<dbReference type="InterPro" id="IPR006619">
    <property type="entry name" value="PGRP_domain_met/bac"/>
</dbReference>
<feature type="domain" description="Peptidoglycan recognition protein family" evidence="4">
    <location>
        <begin position="51"/>
        <end position="199"/>
    </location>
</feature>
<dbReference type="SUPFAM" id="SSF55846">
    <property type="entry name" value="N-acetylmuramoyl-L-alanine amidase-like"/>
    <property type="match status" value="1"/>
</dbReference>
<dbReference type="Pfam" id="PF01510">
    <property type="entry name" value="Amidase_2"/>
    <property type="match status" value="1"/>
</dbReference>
<dbReference type="GO" id="GO:0008745">
    <property type="term" value="F:N-acetylmuramoyl-L-alanine amidase activity"/>
    <property type="evidence" value="ECO:0007669"/>
    <property type="project" value="InterPro"/>
</dbReference>
<dbReference type="GO" id="GO:0008270">
    <property type="term" value="F:zinc ion binding"/>
    <property type="evidence" value="ECO:0007669"/>
    <property type="project" value="InterPro"/>
</dbReference>
<name>A0A3A9YJL1_9ACTN</name>
<evidence type="ECO:0000259" key="3">
    <source>
        <dbReference type="SMART" id="SM00644"/>
    </source>
</evidence>
<dbReference type="Gene3D" id="3.40.80.10">
    <property type="entry name" value="Peptidoglycan recognition protein-like"/>
    <property type="match status" value="1"/>
</dbReference>
<dbReference type="InterPro" id="IPR002502">
    <property type="entry name" value="Amidase_domain"/>
</dbReference>
<evidence type="ECO:0000256" key="2">
    <source>
        <dbReference type="SAM" id="MobiDB-lite"/>
    </source>
</evidence>
<feature type="region of interest" description="Disordered" evidence="2">
    <location>
        <begin position="243"/>
        <end position="273"/>
    </location>
</feature>
<evidence type="ECO:0000259" key="4">
    <source>
        <dbReference type="SMART" id="SM00701"/>
    </source>
</evidence>
<dbReference type="Proteomes" id="UP000272474">
    <property type="component" value="Unassembled WGS sequence"/>
</dbReference>
<dbReference type="RefSeq" id="WP_120684870.1">
    <property type="nucleotide sequence ID" value="NZ_RBAL01000030.1"/>
</dbReference>
<dbReference type="SMART" id="SM00701">
    <property type="entry name" value="PGRP"/>
    <property type="match status" value="1"/>
</dbReference>
<dbReference type="InterPro" id="IPR015510">
    <property type="entry name" value="PGRP"/>
</dbReference>
<organism evidence="5 6">
    <name type="scientific">Streptomyces hoynatensis</name>
    <dbReference type="NCBI Taxonomy" id="1141874"/>
    <lineage>
        <taxon>Bacteria</taxon>
        <taxon>Bacillati</taxon>
        <taxon>Actinomycetota</taxon>
        <taxon>Actinomycetes</taxon>
        <taxon>Kitasatosporales</taxon>
        <taxon>Streptomycetaceae</taxon>
        <taxon>Streptomyces</taxon>
    </lineage>
</organism>
<sequence length="273" mass="29784">MWSRRIALWAAVLPVAALVTWDAPLPPPAPRPAPRVTERVLKPVERPIRAPEVVARKEWGADEDLRSDPVTYTGPARAVFIHHTNHPDDYDCADVPQLLRGMQADHVLRHGWDDLGYNFVVDRCGTIYEGRGGGMNRYVQGAHTTGFNADSVGVAAIGDFAVPGSVPDALVTAIAKIAAWKLRPGTDPRETVRLVSTNDASRVPEGDPARLRVVSGHRDIVETYCPGEALYAKLPEIRAEAARLRQEAHRPRRAAHDGARGPREAAAGGHPDR</sequence>